<evidence type="ECO:0000313" key="1">
    <source>
        <dbReference type="EMBL" id="KAF7371944.1"/>
    </source>
</evidence>
<reference evidence="1" key="1">
    <citation type="submission" date="2020-05" db="EMBL/GenBank/DDBJ databases">
        <title>Mycena genomes resolve the evolution of fungal bioluminescence.</title>
        <authorList>
            <person name="Tsai I.J."/>
        </authorList>
    </citation>
    <scope>NUCLEOTIDE SEQUENCE</scope>
    <source>
        <strain evidence="1">CCC161011</strain>
    </source>
</reference>
<evidence type="ECO:0000313" key="2">
    <source>
        <dbReference type="Proteomes" id="UP000620124"/>
    </source>
</evidence>
<protein>
    <submittedName>
        <fullName evidence="1">Uncharacterized protein</fullName>
    </submittedName>
</protein>
<gene>
    <name evidence="1" type="ORF">MVEN_00052300</name>
</gene>
<dbReference type="AlphaFoldDB" id="A0A8H6Z7C5"/>
<sequence>MSLCVCPSVTTESRSTRHSCLVSFLRPFKMTRRFKTAAVVYIVLTFDFGRARLGTSKLVQSTQFCREQLAR</sequence>
<proteinExistence type="predicted"/>
<dbReference type="Proteomes" id="UP000620124">
    <property type="component" value="Unassembled WGS sequence"/>
</dbReference>
<organism evidence="1 2">
    <name type="scientific">Mycena venus</name>
    <dbReference type="NCBI Taxonomy" id="2733690"/>
    <lineage>
        <taxon>Eukaryota</taxon>
        <taxon>Fungi</taxon>
        <taxon>Dikarya</taxon>
        <taxon>Basidiomycota</taxon>
        <taxon>Agaricomycotina</taxon>
        <taxon>Agaricomycetes</taxon>
        <taxon>Agaricomycetidae</taxon>
        <taxon>Agaricales</taxon>
        <taxon>Marasmiineae</taxon>
        <taxon>Mycenaceae</taxon>
        <taxon>Mycena</taxon>
    </lineage>
</organism>
<comment type="caution">
    <text evidence="1">The sequence shown here is derived from an EMBL/GenBank/DDBJ whole genome shotgun (WGS) entry which is preliminary data.</text>
</comment>
<dbReference type="EMBL" id="JACAZI010000001">
    <property type="protein sequence ID" value="KAF7371944.1"/>
    <property type="molecule type" value="Genomic_DNA"/>
</dbReference>
<accession>A0A8H6Z7C5</accession>
<keyword evidence="2" id="KW-1185">Reference proteome</keyword>
<name>A0A8H6Z7C5_9AGAR</name>